<evidence type="ECO:0000313" key="3">
    <source>
        <dbReference type="EMBL" id="TNC75433.1"/>
    </source>
</evidence>
<dbReference type="PANTHER" id="PTHR15004:SF0">
    <property type="entry name" value="GLUTAMYL-TRNA(GLN) AMIDOTRANSFERASE SUBUNIT C, MITOCHONDRIAL"/>
    <property type="match status" value="1"/>
</dbReference>
<name>A0A031GWI3_9BURK</name>
<comment type="catalytic activity">
    <reaction evidence="1">
        <text>L-glutamyl-tRNA(Gln) + L-glutamine + ATP + H2O = L-glutaminyl-tRNA(Gln) + L-glutamate + ADP + phosphate + H(+)</text>
        <dbReference type="Rhea" id="RHEA:17521"/>
        <dbReference type="Rhea" id="RHEA-COMP:9681"/>
        <dbReference type="Rhea" id="RHEA-COMP:9684"/>
        <dbReference type="ChEBI" id="CHEBI:15377"/>
        <dbReference type="ChEBI" id="CHEBI:15378"/>
        <dbReference type="ChEBI" id="CHEBI:29985"/>
        <dbReference type="ChEBI" id="CHEBI:30616"/>
        <dbReference type="ChEBI" id="CHEBI:43474"/>
        <dbReference type="ChEBI" id="CHEBI:58359"/>
        <dbReference type="ChEBI" id="CHEBI:78520"/>
        <dbReference type="ChEBI" id="CHEBI:78521"/>
        <dbReference type="ChEBI" id="CHEBI:456216"/>
    </reaction>
</comment>
<dbReference type="GO" id="GO:0070681">
    <property type="term" value="P:glutaminyl-tRNAGln biosynthesis via transamidation"/>
    <property type="evidence" value="ECO:0007669"/>
    <property type="project" value="TreeGrafter"/>
</dbReference>
<dbReference type="SUPFAM" id="SSF141000">
    <property type="entry name" value="Glu-tRNAGln amidotransferase C subunit"/>
    <property type="match status" value="1"/>
</dbReference>
<dbReference type="EMBL" id="VDGE01000008">
    <property type="protein sequence ID" value="TNC75433.1"/>
    <property type="molecule type" value="Genomic_DNA"/>
</dbReference>
<reference evidence="2 4" key="1">
    <citation type="submission" date="2016-11" db="EMBL/GenBank/DDBJ databases">
        <authorList>
            <person name="Varghese N."/>
            <person name="Submissions S."/>
        </authorList>
    </citation>
    <scope>NUCLEOTIDE SEQUENCE [LARGE SCALE GENOMIC DNA]</scope>
    <source>
        <strain evidence="2 4">NFR18</strain>
    </source>
</reference>
<protein>
    <recommendedName>
        <fullName evidence="1">Aspartyl/glutamyl-tRNA(Asn/Gln) amidotransferase subunit C</fullName>
        <shortName evidence="1">Asp/Glu-ADT subunit C</shortName>
        <ecNumber evidence="1">6.3.5.-</ecNumber>
    </recommendedName>
</protein>
<comment type="similarity">
    <text evidence="1">Belongs to the GatC family.</text>
</comment>
<dbReference type="PANTHER" id="PTHR15004">
    <property type="entry name" value="GLUTAMYL-TRNA(GLN) AMIDOTRANSFERASE SUBUNIT C, MITOCHONDRIAL"/>
    <property type="match status" value="1"/>
</dbReference>
<keyword evidence="1" id="KW-0648">Protein biosynthesis</keyword>
<dbReference type="HAMAP" id="MF_00122">
    <property type="entry name" value="GatC"/>
    <property type="match status" value="1"/>
</dbReference>
<proteinExistence type="inferred from homology"/>
<dbReference type="GO" id="GO:0006412">
    <property type="term" value="P:translation"/>
    <property type="evidence" value="ECO:0007669"/>
    <property type="project" value="UniProtKB-UniRule"/>
</dbReference>
<gene>
    <name evidence="1 3" type="primary">gatC</name>
    <name evidence="3" type="ORF">FHI69_20240</name>
    <name evidence="2" type="ORF">SAMN03097694_5245</name>
</gene>
<dbReference type="OrthoDB" id="9794326at2"/>
<dbReference type="RefSeq" id="WP_034749369.1">
    <property type="nucleotide sequence ID" value="NZ_FPKH01000008.1"/>
</dbReference>
<dbReference type="Gene3D" id="1.10.20.60">
    <property type="entry name" value="Glu-tRNAGln amidotransferase C subunit, N-terminal domain"/>
    <property type="match status" value="1"/>
</dbReference>
<evidence type="ECO:0000313" key="2">
    <source>
        <dbReference type="EMBL" id="SFY23755.1"/>
    </source>
</evidence>
<dbReference type="AlphaFoldDB" id="A0A031GWI3"/>
<evidence type="ECO:0000256" key="1">
    <source>
        <dbReference type="HAMAP-Rule" id="MF_00122"/>
    </source>
</evidence>
<dbReference type="NCBIfam" id="TIGR00135">
    <property type="entry name" value="gatC"/>
    <property type="match status" value="1"/>
</dbReference>
<comment type="function">
    <text evidence="1">Allows the formation of correctly charged Asn-tRNA(Asn) or Gln-tRNA(Gln) through the transamidation of misacylated Asp-tRNA(Asn) or Glu-tRNA(Gln) in organisms which lack either or both of asparaginyl-tRNA or glutaminyl-tRNA synthetases. The reaction takes place in the presence of glutamine and ATP through an activated phospho-Asp-tRNA(Asn) or phospho-Glu-tRNA(Gln).</text>
</comment>
<dbReference type="EC" id="6.3.5.-" evidence="1"/>
<dbReference type="GO" id="GO:0005524">
    <property type="term" value="F:ATP binding"/>
    <property type="evidence" value="ECO:0007669"/>
    <property type="project" value="UniProtKB-KW"/>
</dbReference>
<sequence>MSLTLSDVKRIAHLAQLEMADDQAVTSLAQLNKIFALAEQMQAVNTDGVAPLSHPLAAHMDNIALRLREDLATEQNRRDAYQAVAPKVQDGLYLVPKVIE</sequence>
<accession>A0A031GWI3</accession>
<dbReference type="GO" id="GO:0006450">
    <property type="term" value="P:regulation of translational fidelity"/>
    <property type="evidence" value="ECO:0007669"/>
    <property type="project" value="InterPro"/>
</dbReference>
<comment type="caution">
    <text evidence="2">The sequence shown here is derived from an EMBL/GenBank/DDBJ whole genome shotgun (WGS) entry which is preliminary data.</text>
</comment>
<evidence type="ECO:0000313" key="5">
    <source>
        <dbReference type="Proteomes" id="UP000305681"/>
    </source>
</evidence>
<keyword evidence="1" id="KW-0436">Ligase</keyword>
<dbReference type="InterPro" id="IPR036113">
    <property type="entry name" value="Asp/Glu-ADT_sf_sub_c"/>
</dbReference>
<dbReference type="eggNOG" id="COG0721">
    <property type="taxonomic scope" value="Bacteria"/>
</dbReference>
<keyword evidence="1" id="KW-0067">ATP-binding</keyword>
<comment type="subunit">
    <text evidence="1">Heterotrimer of A, B and C subunits.</text>
</comment>
<organism evidence="2 4">
    <name type="scientific">Janthinobacterium lividum</name>
    <dbReference type="NCBI Taxonomy" id="29581"/>
    <lineage>
        <taxon>Bacteria</taxon>
        <taxon>Pseudomonadati</taxon>
        <taxon>Pseudomonadota</taxon>
        <taxon>Betaproteobacteria</taxon>
        <taxon>Burkholderiales</taxon>
        <taxon>Oxalobacteraceae</taxon>
        <taxon>Janthinobacterium</taxon>
    </lineage>
</organism>
<keyword evidence="3" id="KW-0808">Transferase</keyword>
<dbReference type="Pfam" id="PF02686">
    <property type="entry name" value="GatC"/>
    <property type="match status" value="1"/>
</dbReference>
<dbReference type="GO" id="GO:0050567">
    <property type="term" value="F:glutaminyl-tRNA synthase (glutamine-hydrolyzing) activity"/>
    <property type="evidence" value="ECO:0007669"/>
    <property type="project" value="UniProtKB-UniRule"/>
</dbReference>
<dbReference type="InterPro" id="IPR003837">
    <property type="entry name" value="GatC"/>
</dbReference>
<comment type="catalytic activity">
    <reaction evidence="1">
        <text>L-aspartyl-tRNA(Asn) + L-glutamine + ATP + H2O = L-asparaginyl-tRNA(Asn) + L-glutamate + ADP + phosphate + 2 H(+)</text>
        <dbReference type="Rhea" id="RHEA:14513"/>
        <dbReference type="Rhea" id="RHEA-COMP:9674"/>
        <dbReference type="Rhea" id="RHEA-COMP:9677"/>
        <dbReference type="ChEBI" id="CHEBI:15377"/>
        <dbReference type="ChEBI" id="CHEBI:15378"/>
        <dbReference type="ChEBI" id="CHEBI:29985"/>
        <dbReference type="ChEBI" id="CHEBI:30616"/>
        <dbReference type="ChEBI" id="CHEBI:43474"/>
        <dbReference type="ChEBI" id="CHEBI:58359"/>
        <dbReference type="ChEBI" id="CHEBI:78515"/>
        <dbReference type="ChEBI" id="CHEBI:78516"/>
        <dbReference type="ChEBI" id="CHEBI:456216"/>
    </reaction>
</comment>
<evidence type="ECO:0000313" key="4">
    <source>
        <dbReference type="Proteomes" id="UP000182489"/>
    </source>
</evidence>
<dbReference type="Proteomes" id="UP000182489">
    <property type="component" value="Unassembled WGS sequence"/>
</dbReference>
<reference evidence="3 5" key="2">
    <citation type="submission" date="2019-06" db="EMBL/GenBank/DDBJ databases">
        <title>Genome sequence of Janthinobacterium lividum UCD_MED1.</title>
        <authorList>
            <person name="De Leon M.E."/>
            <person name="Jospin G."/>
        </authorList>
    </citation>
    <scope>NUCLEOTIDE SEQUENCE [LARGE SCALE GENOMIC DNA]</scope>
    <source>
        <strain evidence="3 5">UCD_MED1</strain>
    </source>
</reference>
<dbReference type="Proteomes" id="UP000305681">
    <property type="component" value="Unassembled WGS sequence"/>
</dbReference>
<keyword evidence="1" id="KW-0547">Nucleotide-binding</keyword>
<dbReference type="GO" id="GO:0016740">
    <property type="term" value="F:transferase activity"/>
    <property type="evidence" value="ECO:0007669"/>
    <property type="project" value="UniProtKB-KW"/>
</dbReference>
<dbReference type="EMBL" id="FPKH01000008">
    <property type="protein sequence ID" value="SFY23755.1"/>
    <property type="molecule type" value="Genomic_DNA"/>
</dbReference>